<evidence type="ECO:0000256" key="2">
    <source>
        <dbReference type="ARBA" id="ARBA00022475"/>
    </source>
</evidence>
<comment type="subcellular location">
    <subcellularLocation>
        <location evidence="1">Cell membrane</location>
        <topology evidence="1">Multi-pass membrane protein</topology>
    </subcellularLocation>
</comment>
<reference evidence="8 9" key="1">
    <citation type="journal article" date="2012" name="Int. J. Syst. Evol. Microbiol.">
        <title>Flammeovirga pacifica sp. nov., isolated from deep-sea sediment.</title>
        <authorList>
            <person name="Xu H."/>
            <person name="Fu Y."/>
            <person name="Yang N."/>
            <person name="Ding Z."/>
            <person name="Lai Q."/>
            <person name="Zeng R."/>
        </authorList>
    </citation>
    <scope>NUCLEOTIDE SEQUENCE [LARGE SCALE GENOMIC DNA]</scope>
    <source>
        <strain evidence="9">DSM 24597 / LMG 26175 / WPAGA1</strain>
    </source>
</reference>
<feature type="transmembrane region" description="Helical" evidence="6">
    <location>
        <begin position="119"/>
        <end position="136"/>
    </location>
</feature>
<dbReference type="EMBL" id="JRYR02000002">
    <property type="protein sequence ID" value="OHX64539.1"/>
    <property type="molecule type" value="Genomic_DNA"/>
</dbReference>
<feature type="domain" description="RDD" evidence="7">
    <location>
        <begin position="80"/>
        <end position="221"/>
    </location>
</feature>
<dbReference type="RefSeq" id="WP_044217052.1">
    <property type="nucleotide sequence ID" value="NZ_JRYR02000002.1"/>
</dbReference>
<evidence type="ECO:0000313" key="9">
    <source>
        <dbReference type="Proteomes" id="UP000179797"/>
    </source>
</evidence>
<dbReference type="InterPro" id="IPR010432">
    <property type="entry name" value="RDD"/>
</dbReference>
<dbReference type="AlphaFoldDB" id="A0A1S1YU43"/>
<evidence type="ECO:0000256" key="6">
    <source>
        <dbReference type="SAM" id="Phobius"/>
    </source>
</evidence>
<keyword evidence="4 6" id="KW-1133">Transmembrane helix</keyword>
<keyword evidence="9" id="KW-1185">Reference proteome</keyword>
<feature type="transmembrane region" description="Helical" evidence="6">
    <location>
        <begin position="244"/>
        <end position="261"/>
    </location>
</feature>
<dbReference type="STRING" id="915059.NH26_23480"/>
<keyword evidence="5 6" id="KW-0472">Membrane</keyword>
<dbReference type="GO" id="GO:0005886">
    <property type="term" value="C:plasma membrane"/>
    <property type="evidence" value="ECO:0007669"/>
    <property type="project" value="UniProtKB-SubCell"/>
</dbReference>
<comment type="caution">
    <text evidence="8">The sequence shown here is derived from an EMBL/GenBank/DDBJ whole genome shotgun (WGS) entry which is preliminary data.</text>
</comment>
<evidence type="ECO:0000256" key="5">
    <source>
        <dbReference type="ARBA" id="ARBA00023136"/>
    </source>
</evidence>
<accession>A0A1S1YU43</accession>
<gene>
    <name evidence="8" type="ORF">NH26_23480</name>
</gene>
<dbReference type="Pfam" id="PF06271">
    <property type="entry name" value="RDD"/>
    <property type="match status" value="1"/>
</dbReference>
<protein>
    <recommendedName>
        <fullName evidence="7">RDD domain-containing protein</fullName>
    </recommendedName>
</protein>
<sequence>MKNNNFYRRFQGKANSELAQIINNPKSYTEDALIAASQILQERKLEFSEDQKETIELIETRVKEKQFEEENSIEEKEYFTLTKRGIALFIDLSILSVISYFFGFLLIETPLIKAPWEPILSLVIILGYFTVFNSSIGKRTLGKKVMGLKVKDYNLKPLKLTNSFIRYSLLISPFFVFKILNYLSFNSFGVLDGLKYTYYVGIVYFMITDKELRRSFHDLITKSFVKPENRDETNFNYSIKKLKAFYFIAFGIITLSIILNVNSRSNATTETVDFETQTQQHQTILDDNTSIIENMIIEIKGIEGVAEIEGINFKIINGTTNLEIIIRPSYLFMKEDLENQVYEIFKSKELKVDNLKVIKHIGLDMTLAEFNMTRIKNYEQ</sequence>
<dbReference type="Proteomes" id="UP000179797">
    <property type="component" value="Unassembled WGS sequence"/>
</dbReference>
<dbReference type="PANTHER" id="PTHR36115">
    <property type="entry name" value="PROLINE-RICH ANTIGEN HOMOLOG-RELATED"/>
    <property type="match status" value="1"/>
</dbReference>
<dbReference type="OrthoDB" id="1143858at2"/>
<feature type="transmembrane region" description="Helical" evidence="6">
    <location>
        <begin position="164"/>
        <end position="183"/>
    </location>
</feature>
<keyword evidence="2" id="KW-1003">Cell membrane</keyword>
<evidence type="ECO:0000256" key="4">
    <source>
        <dbReference type="ARBA" id="ARBA00022989"/>
    </source>
</evidence>
<dbReference type="PANTHER" id="PTHR36115:SF6">
    <property type="entry name" value="PROLINE-RICH ANTIGEN HOMOLOG"/>
    <property type="match status" value="1"/>
</dbReference>
<evidence type="ECO:0000256" key="3">
    <source>
        <dbReference type="ARBA" id="ARBA00022692"/>
    </source>
</evidence>
<feature type="transmembrane region" description="Helical" evidence="6">
    <location>
        <begin position="86"/>
        <end position="107"/>
    </location>
</feature>
<name>A0A1S1YU43_FLAPC</name>
<proteinExistence type="predicted"/>
<evidence type="ECO:0000313" key="8">
    <source>
        <dbReference type="EMBL" id="OHX64539.1"/>
    </source>
</evidence>
<organism evidence="8 9">
    <name type="scientific">Flammeovirga pacifica</name>
    <dbReference type="NCBI Taxonomy" id="915059"/>
    <lineage>
        <taxon>Bacteria</taxon>
        <taxon>Pseudomonadati</taxon>
        <taxon>Bacteroidota</taxon>
        <taxon>Cytophagia</taxon>
        <taxon>Cytophagales</taxon>
        <taxon>Flammeovirgaceae</taxon>
        <taxon>Flammeovirga</taxon>
    </lineage>
</organism>
<evidence type="ECO:0000259" key="7">
    <source>
        <dbReference type="Pfam" id="PF06271"/>
    </source>
</evidence>
<evidence type="ECO:0000256" key="1">
    <source>
        <dbReference type="ARBA" id="ARBA00004651"/>
    </source>
</evidence>
<dbReference type="InterPro" id="IPR051791">
    <property type="entry name" value="Pra-immunoreactive"/>
</dbReference>
<keyword evidence="3 6" id="KW-0812">Transmembrane</keyword>